<dbReference type="PANTHER" id="PTHR45674">
    <property type="entry name" value="DNA LIGASE 1/3 FAMILY MEMBER"/>
    <property type="match status" value="1"/>
</dbReference>
<organism evidence="4 5">
    <name type="scientific">Bradyrhizobium barranii subsp. barranii</name>
    <dbReference type="NCBI Taxonomy" id="2823807"/>
    <lineage>
        <taxon>Bacteria</taxon>
        <taxon>Pseudomonadati</taxon>
        <taxon>Pseudomonadota</taxon>
        <taxon>Alphaproteobacteria</taxon>
        <taxon>Hyphomicrobiales</taxon>
        <taxon>Nitrobacteraceae</taxon>
        <taxon>Bradyrhizobium</taxon>
        <taxon>Bradyrhizobium barranii</taxon>
    </lineage>
</organism>
<dbReference type="EMBL" id="CP086136">
    <property type="protein sequence ID" value="UEM08588.1"/>
    <property type="molecule type" value="Genomic_DNA"/>
</dbReference>
<dbReference type="SUPFAM" id="SSF56091">
    <property type="entry name" value="DNA ligase/mRNA capping enzyme, catalytic domain"/>
    <property type="match status" value="1"/>
</dbReference>
<evidence type="ECO:0000256" key="1">
    <source>
        <dbReference type="ARBA" id="ARBA00007572"/>
    </source>
</evidence>
<dbReference type="GO" id="GO:0005524">
    <property type="term" value="F:ATP binding"/>
    <property type="evidence" value="ECO:0007669"/>
    <property type="project" value="InterPro"/>
</dbReference>
<dbReference type="GO" id="GO:0006310">
    <property type="term" value="P:DNA recombination"/>
    <property type="evidence" value="ECO:0007669"/>
    <property type="project" value="InterPro"/>
</dbReference>
<dbReference type="InterPro" id="IPR050191">
    <property type="entry name" value="ATP-dep_DNA_ligase"/>
</dbReference>
<dbReference type="CDD" id="cd07906">
    <property type="entry name" value="Adenylation_DNA_ligase_LigD_LigC"/>
    <property type="match status" value="1"/>
</dbReference>
<dbReference type="Pfam" id="PF01068">
    <property type="entry name" value="DNA_ligase_A_M"/>
    <property type="match status" value="1"/>
</dbReference>
<gene>
    <name evidence="4" type="ORF">J4G43_027915</name>
</gene>
<dbReference type="PANTHER" id="PTHR45674:SF4">
    <property type="entry name" value="DNA LIGASE 1"/>
    <property type="match status" value="1"/>
</dbReference>
<evidence type="ECO:0000256" key="2">
    <source>
        <dbReference type="ARBA" id="ARBA00022598"/>
    </source>
</evidence>
<sequence>MRTAFEFCRPKLAKVVPSGPDWIHEVKYDGYRGRVIRDGDDVKLLSKAGLDWTWRFPWIVETAKKMKPSRFAIDGEICVLDVQGISDFNALHSGKHNEEAQLYAFDVIALDGTDLRDEPLAARKRKLADLLRRRPDGIFAAPFEPGAIGPGLFEAACRMGLEGLVSKHRERRYRPRTRLGEGKEPRPSRLPARLGPIRLEFWAQKKPRNPLGLRGGGPRMGVMLAHRPRVCRRRKTQQLLQRGHALYQSKWSIKCGGIGGISTRSVR</sequence>
<comment type="similarity">
    <text evidence="1">Belongs to the ATP-dependent DNA ligase family.</text>
</comment>
<evidence type="ECO:0000259" key="3">
    <source>
        <dbReference type="Pfam" id="PF01068"/>
    </source>
</evidence>
<evidence type="ECO:0000313" key="4">
    <source>
        <dbReference type="EMBL" id="UEM08588.1"/>
    </source>
</evidence>
<dbReference type="InterPro" id="IPR012310">
    <property type="entry name" value="DNA_ligase_ATP-dep_cent"/>
</dbReference>
<proteinExistence type="inferred from homology"/>
<dbReference type="KEGG" id="bban:J4G43_027915"/>
<dbReference type="GO" id="GO:0006281">
    <property type="term" value="P:DNA repair"/>
    <property type="evidence" value="ECO:0007669"/>
    <property type="project" value="InterPro"/>
</dbReference>
<protein>
    <recommendedName>
        <fullName evidence="3">ATP-dependent DNA ligase family profile domain-containing protein</fullName>
    </recommendedName>
</protein>
<feature type="domain" description="ATP-dependent DNA ligase family profile" evidence="3">
    <location>
        <begin position="19"/>
        <end position="178"/>
    </location>
</feature>
<dbReference type="Gene3D" id="3.30.470.30">
    <property type="entry name" value="DNA ligase/mRNA capping enzyme"/>
    <property type="match status" value="1"/>
</dbReference>
<dbReference type="GO" id="GO:0003910">
    <property type="term" value="F:DNA ligase (ATP) activity"/>
    <property type="evidence" value="ECO:0007669"/>
    <property type="project" value="InterPro"/>
</dbReference>
<dbReference type="AlphaFoldDB" id="A0A9X9XLP4"/>
<evidence type="ECO:0000313" key="5">
    <source>
        <dbReference type="Proteomes" id="UP000664702"/>
    </source>
</evidence>
<reference evidence="4 5" key="1">
    <citation type="journal article" date="2022" name="Int. J. Syst. Evol. Microbiol.">
        <title>Strains of Bradyrhizobium barranii sp. nov. associated with legumes native to Canada are symbionts of soybeans and belong to different subspecies (subsp. barranii subsp. nov. and subsp. apii subsp. nov.) and symbiovars (sv. glycinearum and sv. septentrionale).</title>
        <authorList>
            <person name="Bromfield E.S.P."/>
            <person name="Cloutier S."/>
            <person name="Wasai-Hara S."/>
            <person name="Minamisawa K."/>
        </authorList>
    </citation>
    <scope>NUCLEOTIDE SEQUENCE [LARGE SCALE GENOMIC DNA]</scope>
    <source>
        <strain evidence="4 5">144S4</strain>
    </source>
</reference>
<name>A0A9X9XLP4_9BRAD</name>
<dbReference type="Proteomes" id="UP000664702">
    <property type="component" value="Chromosome"/>
</dbReference>
<dbReference type="Gene3D" id="3.30.1490.70">
    <property type="match status" value="1"/>
</dbReference>
<keyword evidence="2" id="KW-0436">Ligase</keyword>
<accession>A0A9X9XLP4</accession>